<evidence type="ECO:0000313" key="2">
    <source>
        <dbReference type="Proteomes" id="UP000029868"/>
    </source>
</evidence>
<protein>
    <submittedName>
        <fullName evidence="1">Uncharacterized protein</fullName>
    </submittedName>
</protein>
<dbReference type="OrthoDB" id="7052061at2"/>
<dbReference type="EMBL" id="JQEC01000051">
    <property type="protein sequence ID" value="KGJ89919.1"/>
    <property type="molecule type" value="Genomic_DNA"/>
</dbReference>
<organism evidence="1 2">
    <name type="scientific">Colwellia psychrerythraea</name>
    <name type="common">Vibrio psychroerythus</name>
    <dbReference type="NCBI Taxonomy" id="28229"/>
    <lineage>
        <taxon>Bacteria</taxon>
        <taxon>Pseudomonadati</taxon>
        <taxon>Pseudomonadota</taxon>
        <taxon>Gammaproteobacteria</taxon>
        <taxon>Alteromonadales</taxon>
        <taxon>Colwelliaceae</taxon>
        <taxon>Colwellia</taxon>
    </lineage>
</organism>
<evidence type="ECO:0000313" key="1">
    <source>
        <dbReference type="EMBL" id="KGJ89919.1"/>
    </source>
</evidence>
<sequence length="47" mass="5435">MLYKIIKAERINTTTIDTGWIKAWEGYLEPVLAKMKTEQQFGQMMGA</sequence>
<dbReference type="RefSeq" id="WP_156115774.1">
    <property type="nucleotide sequence ID" value="NZ_JQEC01000051.1"/>
</dbReference>
<comment type="caution">
    <text evidence="1">The sequence shown here is derived from an EMBL/GenBank/DDBJ whole genome shotgun (WGS) entry which is preliminary data.</text>
</comment>
<proteinExistence type="predicted"/>
<dbReference type="PATRIC" id="fig|28229.3.peg.3722"/>
<reference evidence="1 2" key="1">
    <citation type="submission" date="2014-08" db="EMBL/GenBank/DDBJ databases">
        <title>Genomic and Phenotypic Diversity of Colwellia psychrerythraea strains from Disparate Marine Basins.</title>
        <authorList>
            <person name="Techtmann S.M."/>
            <person name="Stelling S.C."/>
            <person name="Utturkar S.M."/>
            <person name="Alshibli N."/>
            <person name="Harris A."/>
            <person name="Brown S.D."/>
            <person name="Hazen T.C."/>
        </authorList>
    </citation>
    <scope>NUCLEOTIDE SEQUENCE [LARGE SCALE GENOMIC DNA]</scope>
    <source>
        <strain evidence="1 2">GAB14E</strain>
    </source>
</reference>
<name>A0A099KGJ7_COLPS</name>
<dbReference type="AlphaFoldDB" id="A0A099KGJ7"/>
<accession>A0A099KGJ7</accession>
<dbReference type="Proteomes" id="UP000029868">
    <property type="component" value="Unassembled WGS sequence"/>
</dbReference>
<gene>
    <name evidence="1" type="ORF">GAB14E_3797</name>
</gene>